<comment type="caution">
    <text evidence="2">The sequence shown here is derived from an EMBL/GenBank/DDBJ whole genome shotgun (WGS) entry which is preliminary data.</text>
</comment>
<sequence length="708" mass="80968">MSAINDLGTMAYSGMGREGAQFVETLGPRIINDGILHGRSALVPDEQVWTVAAAEELIAVYVESPDKSTENFDNKLRKQVSTVSREARLLFADLILLNLLPLGDYGAVRKRELIRLPIEELNPPVSIPPDIDTALSHGMFRGGIGFKSGRFARLRWLITFAHYACGQPEDVRRTALSDPLSFREFVRNAPGGTEAAQRQSLLYLAFPWFYLPTIIPSQRLQIRDAFAKECLPDGATDDVDVDLHRIYAELTRAASGPIDFYRDPRYEERWRKHGPRKRRVWIFQANPKMYDLREFLKRPDVGPGITDDWLLRQHVDDVADGDTVLLWASGQDAGIYATGTIVGESFVRPRQDWEGNDAPETSRAISYRLDRSLLDHPVKRNRLLTDPVLKDLQIIRQPNATNFPVTNQQWEMLRRLLDRPGGSDADKPDHDWLISEIYWDKDEVEDLVETLRTRQPQVILAGPPGTGKTYVAEKVARHLTGGVADAVEVVQFHPSFAYEDFVEGLRPVADNGQVSFKVIEGQLIKIADRARMAPDHTFVLVIDEINRANLPSVFGELLYLLEYRGKEIRLLHREKFSLPSNLYIIGTMNTADRSIRSVDTALRRRFDIFECAPRPEILERYYDREENLSDIEDLVDGFQSLNDKLRSHIDDHHTVGHSFFMRSTYTANDLRRTWQRQILPLLGEYFFDQPALVEEFAFAELWLSQRPT</sequence>
<dbReference type="Pfam" id="PF01878">
    <property type="entry name" value="EVE"/>
    <property type="match status" value="1"/>
</dbReference>
<dbReference type="SMART" id="SM00382">
    <property type="entry name" value="AAA"/>
    <property type="match status" value="1"/>
</dbReference>
<protein>
    <recommendedName>
        <fullName evidence="1">AAA+ ATPase domain-containing protein</fullName>
    </recommendedName>
</protein>
<proteinExistence type="predicted"/>
<organism evidence="2 3">
    <name type="scientific">Mycolicibacterium fortuitum</name>
    <name type="common">Mycobacterium fortuitum</name>
    <dbReference type="NCBI Taxonomy" id="1766"/>
    <lineage>
        <taxon>Bacteria</taxon>
        <taxon>Bacillati</taxon>
        <taxon>Actinomycetota</taxon>
        <taxon>Actinomycetes</taxon>
        <taxon>Mycobacteriales</taxon>
        <taxon>Mycobacteriaceae</taxon>
        <taxon>Mycolicibacterium</taxon>
    </lineage>
</organism>
<dbReference type="AlphaFoldDB" id="A0ABD6QC55"/>
<dbReference type="InterPro" id="IPR027417">
    <property type="entry name" value="P-loop_NTPase"/>
</dbReference>
<dbReference type="EMBL" id="MBER01000184">
    <property type="protein sequence ID" value="OMC32751.1"/>
    <property type="molecule type" value="Genomic_DNA"/>
</dbReference>
<dbReference type="InterPro" id="IPR011704">
    <property type="entry name" value="ATPase_dyneun-rel_AAA"/>
</dbReference>
<dbReference type="Proteomes" id="UP000187001">
    <property type="component" value="Unassembled WGS sequence"/>
</dbReference>
<name>A0ABD6QC55_MYCFO</name>
<dbReference type="PANTHER" id="PTHR37291">
    <property type="entry name" value="5-METHYLCYTOSINE-SPECIFIC RESTRICTION ENZYME B"/>
    <property type="match status" value="1"/>
</dbReference>
<evidence type="ECO:0000313" key="2">
    <source>
        <dbReference type="EMBL" id="OMC32751.1"/>
    </source>
</evidence>
<dbReference type="Gene3D" id="3.10.590.10">
    <property type="entry name" value="ph1033 like domains"/>
    <property type="match status" value="1"/>
</dbReference>
<dbReference type="CDD" id="cd00009">
    <property type="entry name" value="AAA"/>
    <property type="match status" value="1"/>
</dbReference>
<dbReference type="InterPro" id="IPR052934">
    <property type="entry name" value="Methyl-DNA_Rec/Restrict_Enz"/>
</dbReference>
<gene>
    <name evidence="2" type="ORF">A5742_15480</name>
</gene>
<dbReference type="PANTHER" id="PTHR37291:SF1">
    <property type="entry name" value="TYPE IV METHYL-DIRECTED RESTRICTION ENZYME ECOKMCRB SUBUNIT"/>
    <property type="match status" value="1"/>
</dbReference>
<evidence type="ECO:0000259" key="1">
    <source>
        <dbReference type="SMART" id="SM00382"/>
    </source>
</evidence>
<dbReference type="InterPro" id="IPR015947">
    <property type="entry name" value="PUA-like_sf"/>
</dbReference>
<dbReference type="SUPFAM" id="SSF52540">
    <property type="entry name" value="P-loop containing nucleoside triphosphate hydrolases"/>
    <property type="match status" value="1"/>
</dbReference>
<evidence type="ECO:0000313" key="3">
    <source>
        <dbReference type="Proteomes" id="UP000187001"/>
    </source>
</evidence>
<feature type="domain" description="AAA+ ATPase" evidence="1">
    <location>
        <begin position="454"/>
        <end position="616"/>
    </location>
</feature>
<accession>A0ABD6QC55</accession>
<dbReference type="Gene3D" id="3.40.50.300">
    <property type="entry name" value="P-loop containing nucleotide triphosphate hydrolases"/>
    <property type="match status" value="1"/>
</dbReference>
<dbReference type="InterPro" id="IPR003593">
    <property type="entry name" value="AAA+_ATPase"/>
</dbReference>
<reference evidence="2 3" key="1">
    <citation type="submission" date="2016-07" db="EMBL/GenBank/DDBJ databases">
        <authorList>
            <person name="Sutton G."/>
            <person name="Brinkac L."/>
            <person name="Sanka R."/>
            <person name="Adams M."/>
            <person name="Lau E."/>
            <person name="Kumar A."/>
            <person name="Macaden R."/>
        </authorList>
    </citation>
    <scope>NUCLEOTIDE SEQUENCE [LARGE SCALE GENOMIC DNA]</scope>
    <source>
        <strain evidence="2 3">GA-0871</strain>
    </source>
</reference>
<dbReference type="RefSeq" id="WP_081392881.1">
    <property type="nucleotide sequence ID" value="NZ_MBER01000184.1"/>
</dbReference>
<dbReference type="Pfam" id="PF07728">
    <property type="entry name" value="AAA_5"/>
    <property type="match status" value="1"/>
</dbReference>
<dbReference type="SUPFAM" id="SSF88697">
    <property type="entry name" value="PUA domain-like"/>
    <property type="match status" value="1"/>
</dbReference>
<dbReference type="InterPro" id="IPR002740">
    <property type="entry name" value="EVE_domain"/>
</dbReference>